<evidence type="ECO:0000256" key="8">
    <source>
        <dbReference type="HAMAP-Rule" id="MF_00197"/>
    </source>
</evidence>
<dbReference type="EC" id="5.1.1.7" evidence="3 8"/>
<comment type="subunit">
    <text evidence="8">Homodimer.</text>
</comment>
<gene>
    <name evidence="8" type="primary">dapF</name>
    <name evidence="10" type="ORF">EG244_14485</name>
</gene>
<feature type="binding site" evidence="8">
    <location>
        <position position="159"/>
    </location>
    <ligand>
        <name>substrate</name>
    </ligand>
</feature>
<feature type="binding site" evidence="8">
    <location>
        <begin position="210"/>
        <end position="211"/>
    </location>
    <ligand>
        <name>substrate</name>
    </ligand>
</feature>
<evidence type="ECO:0000256" key="5">
    <source>
        <dbReference type="ARBA" id="ARBA00023154"/>
    </source>
</evidence>
<evidence type="ECO:0000256" key="4">
    <source>
        <dbReference type="ARBA" id="ARBA00022605"/>
    </source>
</evidence>
<feature type="active site" evidence="9">
    <location>
        <position position="82"/>
    </location>
</feature>
<comment type="caution">
    <text evidence="8">Lacks conserved residue(s) required for the propagation of feature annotation.</text>
</comment>
<comment type="catalytic activity">
    <reaction evidence="7 8">
        <text>(2S,6S)-2,6-diaminopimelate = meso-2,6-diaminopimelate</text>
        <dbReference type="Rhea" id="RHEA:15393"/>
        <dbReference type="ChEBI" id="CHEBI:57609"/>
        <dbReference type="ChEBI" id="CHEBI:57791"/>
        <dbReference type="EC" id="5.1.1.7"/>
    </reaction>
</comment>
<feature type="site" description="Could be important to modulate the pK values of the two catalytic cysteine residues" evidence="8">
    <location>
        <position position="210"/>
    </location>
</feature>
<feature type="binding site" evidence="8">
    <location>
        <begin position="220"/>
        <end position="221"/>
    </location>
    <ligand>
        <name>substrate</name>
    </ligand>
</feature>
<evidence type="ECO:0000256" key="6">
    <source>
        <dbReference type="ARBA" id="ARBA00023235"/>
    </source>
</evidence>
<feature type="binding site" evidence="8">
    <location>
        <begin position="83"/>
        <end position="84"/>
    </location>
    <ligand>
        <name>substrate</name>
    </ligand>
</feature>
<keyword evidence="6 8" id="KW-0413">Isomerase</keyword>
<feature type="active site" description="Proton donor" evidence="8">
    <location>
        <position position="82"/>
    </location>
</feature>
<keyword evidence="5 8" id="KW-0457">Lysine biosynthesis</keyword>
<comment type="function">
    <text evidence="8">Catalyzes the stereoinversion of LL-2,6-diaminopimelate (L,L-DAP) to meso-diaminopimelate (meso-DAP), a precursor of L-lysine and an essential component of the bacterial peptidoglycan.</text>
</comment>
<feature type="binding site" evidence="8">
    <location>
        <position position="192"/>
    </location>
    <ligand>
        <name>substrate</name>
    </ligand>
</feature>
<keyword evidence="11" id="KW-1185">Reference proteome</keyword>
<name>A0A3P3DDX3_9RHOB</name>
<proteinExistence type="inferred from homology"/>
<dbReference type="InterPro" id="IPR001653">
    <property type="entry name" value="DAP_epimerase_DapF"/>
</dbReference>
<comment type="pathway">
    <text evidence="1 8">Amino-acid biosynthesis; L-lysine biosynthesis via DAP pathway; DL-2,6-diaminopimelate from LL-2,6-diaminopimelate: step 1/1.</text>
</comment>
<evidence type="ECO:0000256" key="1">
    <source>
        <dbReference type="ARBA" id="ARBA00005196"/>
    </source>
</evidence>
<dbReference type="PANTHER" id="PTHR31689">
    <property type="entry name" value="DIAMINOPIMELATE EPIMERASE, CHLOROPLASTIC"/>
    <property type="match status" value="1"/>
</dbReference>
<dbReference type="PANTHER" id="PTHR31689:SF0">
    <property type="entry name" value="DIAMINOPIMELATE EPIMERASE"/>
    <property type="match status" value="1"/>
</dbReference>
<feature type="binding site" evidence="8">
    <location>
        <position position="55"/>
    </location>
    <ligand>
        <name>substrate</name>
    </ligand>
</feature>
<protein>
    <recommendedName>
        <fullName evidence="3 8">Diaminopimelate epimerase</fullName>
        <shortName evidence="8">DAP epimerase</shortName>
        <ecNumber evidence="3 8">5.1.1.7</ecNumber>
    </recommendedName>
    <alternativeName>
        <fullName evidence="8">PLP-independent amino acid racemase</fullName>
    </alternativeName>
</protein>
<evidence type="ECO:0000313" key="10">
    <source>
        <dbReference type="EMBL" id="RRH72515.1"/>
    </source>
</evidence>
<dbReference type="Proteomes" id="UP000282125">
    <property type="component" value="Unassembled WGS sequence"/>
</dbReference>
<dbReference type="SUPFAM" id="SSF54506">
    <property type="entry name" value="Diaminopimelate epimerase-like"/>
    <property type="match status" value="2"/>
</dbReference>
<dbReference type="GO" id="GO:0005829">
    <property type="term" value="C:cytosol"/>
    <property type="evidence" value="ECO:0007669"/>
    <property type="project" value="TreeGrafter"/>
</dbReference>
<organism evidence="10 11">
    <name type="scientific">Falsigemmobacter faecalis</name>
    <dbReference type="NCBI Taxonomy" id="2488730"/>
    <lineage>
        <taxon>Bacteria</taxon>
        <taxon>Pseudomonadati</taxon>
        <taxon>Pseudomonadota</taxon>
        <taxon>Alphaproteobacteria</taxon>
        <taxon>Rhodobacterales</taxon>
        <taxon>Paracoccaceae</taxon>
        <taxon>Falsigemmobacter</taxon>
    </lineage>
</organism>
<dbReference type="UniPathway" id="UPA00034">
    <property type="reaction ID" value="UER00025"/>
</dbReference>
<feature type="site" description="Could be important to modulate the pK values of the two catalytic cysteine residues" evidence="8">
    <location>
        <position position="161"/>
    </location>
</feature>
<dbReference type="OrthoDB" id="9805408at2"/>
<dbReference type="GO" id="GO:0008837">
    <property type="term" value="F:diaminopimelate epimerase activity"/>
    <property type="evidence" value="ECO:0007669"/>
    <property type="project" value="UniProtKB-UniRule"/>
</dbReference>
<feature type="binding site" evidence="8">
    <location>
        <position position="73"/>
    </location>
    <ligand>
        <name>substrate</name>
    </ligand>
</feature>
<dbReference type="NCBIfam" id="TIGR00652">
    <property type="entry name" value="DapF"/>
    <property type="match status" value="1"/>
</dbReference>
<dbReference type="EMBL" id="RRAZ01000023">
    <property type="protein sequence ID" value="RRH72515.1"/>
    <property type="molecule type" value="Genomic_DNA"/>
</dbReference>
<accession>A0A3P3DDX3</accession>
<comment type="subcellular location">
    <subcellularLocation>
        <location evidence="8">Cytoplasm</location>
    </subcellularLocation>
</comment>
<sequence length="278" mass="30266">MRPMENSAPAPFTFMKMHGLGNDFVVIDRRQGGPELTTALVRAIGDRHTGVGFDQLATIDPDEEALARLTFWNYDGSLSGACGNATRCIARHLLNETGLKSFNLRTERGFLACEDAGGGLTRVNMGAPLTEWQEIPLSQAMDTLHLDIPGDPVATGMGNPHLTFFVDDAEAVDLATRGAQFEHHPFYPQRTNVEFVQILSRDAIRLKIWERGAGITLASGTCSCAAAVAAARRGLTERRVTVYVDGGQIGIDWRDDGVWMTAPTAHVFTATFTPDFLS</sequence>
<comment type="caution">
    <text evidence="10">The sequence shown here is derived from an EMBL/GenBank/DDBJ whole genome shotgun (WGS) entry which is preliminary data.</text>
</comment>
<dbReference type="HAMAP" id="MF_00197">
    <property type="entry name" value="DAP_epimerase"/>
    <property type="match status" value="1"/>
</dbReference>
<evidence type="ECO:0000313" key="11">
    <source>
        <dbReference type="Proteomes" id="UP000282125"/>
    </source>
</evidence>
<feature type="binding site" evidence="8">
    <location>
        <position position="22"/>
    </location>
    <ligand>
        <name>substrate</name>
    </ligand>
</feature>
<comment type="similarity">
    <text evidence="2 8">Belongs to the diaminopimelate epimerase family.</text>
</comment>
<dbReference type="Pfam" id="PF01678">
    <property type="entry name" value="DAP_epimerase"/>
    <property type="match status" value="2"/>
</dbReference>
<reference evidence="10 11" key="1">
    <citation type="submission" date="2018-11" db="EMBL/GenBank/DDBJ databases">
        <title>Gemmobacter sp. nov., YIM 102744-1 draft genome.</title>
        <authorList>
            <person name="Li G."/>
            <person name="Jiang Y."/>
        </authorList>
    </citation>
    <scope>NUCLEOTIDE SEQUENCE [LARGE SCALE GENOMIC DNA]</scope>
    <source>
        <strain evidence="10 11">YIM 102744-1</strain>
    </source>
</reference>
<evidence type="ECO:0000256" key="7">
    <source>
        <dbReference type="ARBA" id="ARBA00051712"/>
    </source>
</evidence>
<dbReference type="InterPro" id="IPR018510">
    <property type="entry name" value="DAP_epimerase_AS"/>
</dbReference>
<evidence type="ECO:0000256" key="9">
    <source>
        <dbReference type="PROSITE-ProRule" id="PRU10125"/>
    </source>
</evidence>
<keyword evidence="4 8" id="KW-0028">Amino-acid biosynthesis</keyword>
<keyword evidence="8" id="KW-0963">Cytoplasm</keyword>
<evidence type="ECO:0000256" key="2">
    <source>
        <dbReference type="ARBA" id="ARBA00010219"/>
    </source>
</evidence>
<dbReference type="PROSITE" id="PS01326">
    <property type="entry name" value="DAP_EPIMERASE"/>
    <property type="match status" value="1"/>
</dbReference>
<dbReference type="GO" id="GO:0009089">
    <property type="term" value="P:lysine biosynthetic process via diaminopimelate"/>
    <property type="evidence" value="ECO:0007669"/>
    <property type="project" value="UniProtKB-UniRule"/>
</dbReference>
<dbReference type="AlphaFoldDB" id="A0A3P3DDX3"/>
<dbReference type="Gene3D" id="3.10.310.10">
    <property type="entry name" value="Diaminopimelate Epimerase, Chain A, domain 1"/>
    <property type="match status" value="2"/>
</dbReference>
<evidence type="ECO:0000256" key="3">
    <source>
        <dbReference type="ARBA" id="ARBA00013080"/>
    </source>
</evidence>